<gene>
    <name evidence="6" type="ORF">YBT1518_29820</name>
</gene>
<dbReference type="PANTHER" id="PTHR10884">
    <property type="entry name" value="NADH DEHYDROGENASE UBIQUINONE IRON-SULFUR PROTEIN 3"/>
    <property type="match status" value="1"/>
</dbReference>
<dbReference type="RefSeq" id="WP_023523555.1">
    <property type="nucleotide sequence ID" value="NC_022873.1"/>
</dbReference>
<dbReference type="Proteomes" id="UP000018566">
    <property type="component" value="Chromosome"/>
</dbReference>
<name>A0A9W3PJ22_BACTU</name>
<dbReference type="InterPro" id="IPR037232">
    <property type="entry name" value="NADH_quin_OxRdtase_su_C/D-like"/>
</dbReference>
<dbReference type="InterPro" id="IPR010218">
    <property type="entry name" value="NADH_DH_suC"/>
</dbReference>
<feature type="region of interest" description="Disordered" evidence="4">
    <location>
        <begin position="1"/>
        <end position="25"/>
    </location>
</feature>
<feature type="compositionally biased region" description="Basic and acidic residues" evidence="4">
    <location>
        <begin position="175"/>
        <end position="189"/>
    </location>
</feature>
<protein>
    <recommendedName>
        <fullName evidence="3">NAD(P)H dehydrogenase subunit J</fullName>
    </recommendedName>
</protein>
<keyword evidence="6" id="KW-0560">Oxidoreductase</keyword>
<feature type="domain" description="NADH:ubiquinone oxidoreductase 30kDa subunit" evidence="5">
    <location>
        <begin position="229"/>
        <end position="343"/>
    </location>
</feature>
<dbReference type="PANTHER" id="PTHR10884:SF14">
    <property type="entry name" value="NADH DEHYDROGENASE [UBIQUINONE] IRON-SULFUR PROTEIN 3, MITOCHONDRIAL"/>
    <property type="match status" value="1"/>
</dbReference>
<feature type="region of interest" description="Disordered" evidence="4">
    <location>
        <begin position="170"/>
        <end position="193"/>
    </location>
</feature>
<evidence type="ECO:0000313" key="7">
    <source>
        <dbReference type="Proteomes" id="UP000018566"/>
    </source>
</evidence>
<dbReference type="Pfam" id="PF00329">
    <property type="entry name" value="Complex1_30kDa"/>
    <property type="match status" value="1"/>
</dbReference>
<organism evidence="6 7">
    <name type="scientific">Bacillus thuringiensis YBT-1518</name>
    <dbReference type="NCBI Taxonomy" id="529122"/>
    <lineage>
        <taxon>Bacteria</taxon>
        <taxon>Bacillati</taxon>
        <taxon>Bacillota</taxon>
        <taxon>Bacilli</taxon>
        <taxon>Bacillales</taxon>
        <taxon>Bacillaceae</taxon>
        <taxon>Bacillus</taxon>
        <taxon>Bacillus cereus group</taxon>
    </lineage>
</organism>
<evidence type="ECO:0000256" key="3">
    <source>
        <dbReference type="ARBA" id="ARBA00031773"/>
    </source>
</evidence>
<dbReference type="KEGG" id="bthu:YBT1518_29820"/>
<keyword evidence="2" id="KW-0813">Transport</keyword>
<dbReference type="Gene3D" id="3.30.460.80">
    <property type="entry name" value="NADH:ubiquinone oxidoreductase, 30kDa subunit"/>
    <property type="match status" value="1"/>
</dbReference>
<accession>A0A9W3PJ22</accession>
<comment type="similarity">
    <text evidence="1">Belongs to the complex I 30 kDa subunit family.</text>
</comment>
<dbReference type="SUPFAM" id="SSF143243">
    <property type="entry name" value="Nqo5-like"/>
    <property type="match status" value="1"/>
</dbReference>
<dbReference type="GO" id="GO:0016651">
    <property type="term" value="F:oxidoreductase activity, acting on NAD(P)H"/>
    <property type="evidence" value="ECO:0007669"/>
    <property type="project" value="InterPro"/>
</dbReference>
<dbReference type="AlphaFoldDB" id="A0A9W3PJ22"/>
<sequence>MSNPNKDLEDLKKEAARRAKEEARKRLVAKHEAEISELEAEDQEKEKALPKNDDITIEEAKRRAAAAAKAKAKAAALAKQKREGTEEVTEEEKAKAKAKAAAAAKAKAAALAKQKREGTEEVTEEEKAKAKAKAAAAALAKQKASQGDGDSGDEKAKAIAAAKAKAAAAARAKTKGAEGKKEDEPKQEEPSVNQPHLNQYIEAIREKLGEGALVDSYINKLSKDVPTLVVDPAKYYEVMESLRFHEGLAFDYMSELHATDFVTHMEVYVHLFSYGKKQSVAVKVKLDREAPQVESVTALWKGADWPEREAYDLLGIVFKGHPNLTRILMPDDWVGYPLRKDYEPYDVEV</sequence>
<evidence type="ECO:0000256" key="4">
    <source>
        <dbReference type="SAM" id="MobiDB-lite"/>
    </source>
</evidence>
<dbReference type="NCBIfam" id="TIGR01961">
    <property type="entry name" value="NuoC_fam"/>
    <property type="match status" value="1"/>
</dbReference>
<dbReference type="InterPro" id="IPR001268">
    <property type="entry name" value="NADH_UbQ_OxRdtase_30kDa_su"/>
</dbReference>
<evidence type="ECO:0000256" key="2">
    <source>
        <dbReference type="ARBA" id="ARBA00022448"/>
    </source>
</evidence>
<evidence type="ECO:0000256" key="1">
    <source>
        <dbReference type="ARBA" id="ARBA00007569"/>
    </source>
</evidence>
<dbReference type="NCBIfam" id="NF005832">
    <property type="entry name" value="PRK07735.1"/>
    <property type="match status" value="1"/>
</dbReference>
<dbReference type="EMBL" id="CP005935">
    <property type="protein sequence ID" value="AHA75065.1"/>
    <property type="molecule type" value="Genomic_DNA"/>
</dbReference>
<reference evidence="6 7" key="1">
    <citation type="submission" date="2013-05" db="EMBL/GenBank/DDBJ databases">
        <title>Complete genome sequence of Bacillus thuringiensis YBT-1518, a typical strain with high toxicity to nematode.</title>
        <authorList>
            <person name="Wang P."/>
            <person name="Zhang C."/>
            <person name="Guo M."/>
            <person name="Guo S."/>
            <person name="Zhu Y."/>
            <person name="Zheng J."/>
            <person name="Zhu L."/>
            <person name="Ruan L."/>
            <person name="Peng D."/>
            <person name="Sun M."/>
        </authorList>
    </citation>
    <scope>NUCLEOTIDE SEQUENCE [LARGE SCALE GENOMIC DNA]</scope>
    <source>
        <strain evidence="6 7">YBT-1518</strain>
    </source>
</reference>
<proteinExistence type="inferred from homology"/>
<evidence type="ECO:0000259" key="5">
    <source>
        <dbReference type="Pfam" id="PF00329"/>
    </source>
</evidence>
<evidence type="ECO:0000313" key="6">
    <source>
        <dbReference type="EMBL" id="AHA75065.1"/>
    </source>
</evidence>
<dbReference type="GO" id="GO:0008137">
    <property type="term" value="F:NADH dehydrogenase (ubiquinone) activity"/>
    <property type="evidence" value="ECO:0007669"/>
    <property type="project" value="InterPro"/>
</dbReference>